<sequence>MAEAVDANAAPSFWQKLDPSHAWWLFLVIFMIVICNALLGVVRLYELLIKRHHIEKLRAMPPSRGRDVEVGMDEEKAVQKRVRRGERRGRTNRIDLTSLPNLSVYGINLISLHLLYCVDQFDLEKPDGDDINL</sequence>
<feature type="transmembrane region" description="Helical" evidence="1">
    <location>
        <begin position="22"/>
        <end position="45"/>
    </location>
</feature>
<organism evidence="2 3">
    <name type="scientific">Aspergillus neoniger (strain CBS 115656)</name>
    <dbReference type="NCBI Taxonomy" id="1448310"/>
    <lineage>
        <taxon>Eukaryota</taxon>
        <taxon>Fungi</taxon>
        <taxon>Dikarya</taxon>
        <taxon>Ascomycota</taxon>
        <taxon>Pezizomycotina</taxon>
        <taxon>Eurotiomycetes</taxon>
        <taxon>Eurotiomycetidae</taxon>
        <taxon>Eurotiales</taxon>
        <taxon>Aspergillaceae</taxon>
        <taxon>Aspergillus</taxon>
        <taxon>Aspergillus subgen. Circumdati</taxon>
    </lineage>
</organism>
<keyword evidence="1" id="KW-0812">Transmembrane</keyword>
<keyword evidence="1" id="KW-0472">Membrane</keyword>
<dbReference type="OrthoDB" id="10445937at2759"/>
<evidence type="ECO:0000313" key="3">
    <source>
        <dbReference type="Proteomes" id="UP000247647"/>
    </source>
</evidence>
<dbReference type="AlphaFoldDB" id="A0A318YH13"/>
<evidence type="ECO:0008006" key="4">
    <source>
        <dbReference type="Google" id="ProtNLM"/>
    </source>
</evidence>
<dbReference type="GeneID" id="37129824"/>
<accession>A0A318YH13</accession>
<dbReference type="RefSeq" id="XP_025479269.1">
    <property type="nucleotide sequence ID" value="XM_025627368.1"/>
</dbReference>
<reference evidence="2" key="1">
    <citation type="submission" date="2016-12" db="EMBL/GenBank/DDBJ databases">
        <title>The genomes of Aspergillus section Nigri reveals drivers in fungal speciation.</title>
        <authorList>
            <consortium name="DOE Joint Genome Institute"/>
            <person name="Vesth T.C."/>
            <person name="Nybo J."/>
            <person name="Theobald S."/>
            <person name="Brandl J."/>
            <person name="Frisvad J.C."/>
            <person name="Nielsen K.F."/>
            <person name="Lyhne E.K."/>
            <person name="Kogle M.E."/>
            <person name="Kuo A."/>
            <person name="Riley R."/>
            <person name="Clum A."/>
            <person name="Nolan M."/>
            <person name="Lipzen A."/>
            <person name="Salamov A."/>
            <person name="Henrissat B."/>
            <person name="Wiebenga A."/>
            <person name="De Vries R.P."/>
            <person name="Grigoriev I.V."/>
            <person name="Mortensen U.H."/>
            <person name="Andersen M.R."/>
            <person name="Baker S.E."/>
        </authorList>
    </citation>
    <scope>NUCLEOTIDE SEQUENCE [LARGE SCALE GENOMIC DNA]</scope>
    <source>
        <strain evidence="2">CBS 115656</strain>
    </source>
</reference>
<dbReference type="Proteomes" id="UP000247647">
    <property type="component" value="Unassembled WGS sequence"/>
</dbReference>
<keyword evidence="3" id="KW-1185">Reference proteome</keyword>
<evidence type="ECO:0000256" key="1">
    <source>
        <dbReference type="SAM" id="Phobius"/>
    </source>
</evidence>
<keyword evidence="1" id="KW-1133">Transmembrane helix</keyword>
<evidence type="ECO:0000313" key="2">
    <source>
        <dbReference type="EMBL" id="PYH33791.1"/>
    </source>
</evidence>
<dbReference type="EMBL" id="KZ821462">
    <property type="protein sequence ID" value="PYH33791.1"/>
    <property type="molecule type" value="Genomic_DNA"/>
</dbReference>
<proteinExistence type="predicted"/>
<protein>
    <recommendedName>
        <fullName evidence="4">Copper transporter</fullName>
    </recommendedName>
</protein>
<name>A0A318YH13_ASPNB</name>
<gene>
    <name evidence="2" type="ORF">BO87DRAFT_426534</name>
</gene>